<keyword evidence="4" id="KW-0732">Signal</keyword>
<accession>A0AAD3DI45</accession>
<feature type="compositionally biased region" description="Pro residues" evidence="3">
    <location>
        <begin position="551"/>
        <end position="564"/>
    </location>
</feature>
<gene>
    <name evidence="6" type="ORF">Agub_g3166</name>
</gene>
<evidence type="ECO:0000256" key="1">
    <source>
        <dbReference type="ARBA" id="ARBA00023054"/>
    </source>
</evidence>
<keyword evidence="1 2" id="KW-0175">Coiled coil</keyword>
<dbReference type="InterPro" id="IPR008974">
    <property type="entry name" value="TRAF-like"/>
</dbReference>
<name>A0AAD3DI45_9CHLO</name>
<dbReference type="InterPro" id="IPR050804">
    <property type="entry name" value="MCC"/>
</dbReference>
<feature type="coiled-coil region" evidence="2">
    <location>
        <begin position="1167"/>
        <end position="1194"/>
    </location>
</feature>
<feature type="region of interest" description="Disordered" evidence="3">
    <location>
        <begin position="515"/>
        <end position="712"/>
    </location>
</feature>
<feature type="chain" id="PRO_5042270896" description="MATH domain-containing protein" evidence="4">
    <location>
        <begin position="24"/>
        <end position="1357"/>
    </location>
</feature>
<comment type="caution">
    <text evidence="6">The sequence shown here is derived from an EMBL/GenBank/DDBJ whole genome shotgun (WGS) entry which is preliminary data.</text>
</comment>
<organism evidence="6 7">
    <name type="scientific">Astrephomene gubernaculifera</name>
    <dbReference type="NCBI Taxonomy" id="47775"/>
    <lineage>
        <taxon>Eukaryota</taxon>
        <taxon>Viridiplantae</taxon>
        <taxon>Chlorophyta</taxon>
        <taxon>core chlorophytes</taxon>
        <taxon>Chlorophyceae</taxon>
        <taxon>CS clade</taxon>
        <taxon>Chlamydomonadales</taxon>
        <taxon>Astrephomenaceae</taxon>
        <taxon>Astrephomene</taxon>
    </lineage>
</organism>
<dbReference type="CDD" id="cd00121">
    <property type="entry name" value="MATH"/>
    <property type="match status" value="1"/>
</dbReference>
<evidence type="ECO:0000256" key="2">
    <source>
        <dbReference type="SAM" id="Coils"/>
    </source>
</evidence>
<dbReference type="Proteomes" id="UP001054857">
    <property type="component" value="Unassembled WGS sequence"/>
</dbReference>
<reference evidence="6 7" key="1">
    <citation type="journal article" date="2021" name="Sci. Rep.">
        <title>Genome sequencing of the multicellular alga Astrephomene provides insights into convergent evolution of germ-soma differentiation.</title>
        <authorList>
            <person name="Yamashita S."/>
            <person name="Yamamoto K."/>
            <person name="Matsuzaki R."/>
            <person name="Suzuki S."/>
            <person name="Yamaguchi H."/>
            <person name="Hirooka S."/>
            <person name="Minakuchi Y."/>
            <person name="Miyagishima S."/>
            <person name="Kawachi M."/>
            <person name="Toyoda A."/>
            <person name="Nozaki H."/>
        </authorList>
    </citation>
    <scope>NUCLEOTIDE SEQUENCE [LARGE SCALE GENOMIC DNA]</scope>
    <source>
        <strain evidence="6 7">NIES-4017</strain>
    </source>
</reference>
<feature type="domain" description="MATH" evidence="5">
    <location>
        <begin position="70"/>
        <end position="198"/>
    </location>
</feature>
<feature type="compositionally biased region" description="Low complexity" evidence="3">
    <location>
        <begin position="565"/>
        <end position="623"/>
    </location>
</feature>
<feature type="region of interest" description="Disordered" evidence="3">
    <location>
        <begin position="1229"/>
        <end position="1261"/>
    </location>
</feature>
<protein>
    <recommendedName>
        <fullName evidence="5">MATH domain-containing protein</fullName>
    </recommendedName>
</protein>
<feature type="compositionally biased region" description="Gly residues" evidence="3">
    <location>
        <begin position="952"/>
        <end position="963"/>
    </location>
</feature>
<dbReference type="Pfam" id="PF22486">
    <property type="entry name" value="MATH_2"/>
    <property type="match status" value="1"/>
</dbReference>
<feature type="region of interest" description="Disordered" evidence="3">
    <location>
        <begin position="802"/>
        <end position="828"/>
    </location>
</feature>
<evidence type="ECO:0000256" key="3">
    <source>
        <dbReference type="SAM" id="MobiDB-lite"/>
    </source>
</evidence>
<sequence length="1357" mass="139232">MATQALPAICLFLLAVMCNIVAPALHVRSPKAIERILHQRHNAVLEHAGLSSPGTKLSVNYYDNDDSANLASYQWTIQAYEGRQERRLVSSVFRTSAILWQLILFPQGDEGHSGFLSLYISAALASHWGPDEAVYSSWRFRVMNMQGVRQDVVTEASHNFSRQSTAWGYNRLTSCHLLLDPEEGWLDAYGNLQLQLDVQEVVPYWVGYSGIERQHFDTVRWSAAMWSDAGAGVGAEELGPLEDWLVSYTVTEEGRYKVSYNLNGRTYNTAQDLRFAMLALSQTLKPPHTTSSFGSAGSAASHDCSASSSSASPACLSATTAAAFGSDSANTGGSGSGHLRPPHGSDSYSYEGRYMPVSSSGSFRDSGGGGGRTTAPYVSSYNGGSYSGGGDDGYGDDTTCTDEGDVEVVVVDEVNVAELIMEGATSLSALGLVSTGLVRWLRRRWRQRRRGKKCGAAVIAALAKSGHQAPGAAAGAPHSAIGAAGVEDEGSKRAVQLPATAAAAACVKAKAAPAMKGGCSKPRQPPPQQQPPKPPSKPPAATRVQEQLRPPQLPLPPAPAPPPQQTQQSHPPQGAQPQQQQQQQQQKKKSAQTCSQQQQQPKLNPTAASCTSTRTTSAAATGAIRSPPGTPPCARVQAAHAKPLLHPPPGFEHRCKGGTDTKASTAPHTASTAAVSSPPSPPPPLLPIAGSTGAILHGSSSSSSIGVGGEACRPHSPPLLLPAAHSWPGPCLAPSVPASAGSACIPAATCAAGWPLSAALVEEPLPCDLRWAAPLGPPHASSIPPTGSSSSSFSSSVSSSTPAASTFAAGDTPEARDGSGTVPPSRLATPLLPLFPPPPSSEAFAYPGMLTAFPGLAVIDQLPPQDNYRYDSLIHQATSCVSHANMHEGGGGRAASCGAASAVGVGASGVRLQDGEDDDGDEEADGSLAAQVANSLLEAAAAEDERQERMRSGGGGNGGGGGGGGGGVRIWNYGDGKIVGVRDGGGTDGGDLWKPCVLASGVVPPPPPRLPQPTSPLQGHLKEAATATGGTVPWVAAPPATGTDSADGANNALEFRAAELLSALLAGHDTTTDGCATTQSVIDYSALLQGLLNDIPVDVDEATIEAAASGFSVSSGLPPCDIQSTNGDAATSGFPPLAWKSTHPLAAGVLPPQPLRRRTAEVLVTTARQLLSLAESLTEQQQQAEAEAGVAADKGSACSNGSSRCGGIGSSMSAALSLCGGGGCSNSSGDKGGAAVSAGPGAATAAGEEEVRAAPSTAQAEWDSRVNEGEAAPGLMPTPFLFGRPRSPDSPDSFTPTFGLAPFLASHKPLAAVPNGSKVKPGESGVEDLWRYNAAWPPLTRGSWQPLPQDPPNALLL</sequence>
<evidence type="ECO:0000313" key="7">
    <source>
        <dbReference type="Proteomes" id="UP001054857"/>
    </source>
</evidence>
<feature type="compositionally biased region" description="Low complexity" evidence="3">
    <location>
        <begin position="663"/>
        <end position="677"/>
    </location>
</feature>
<proteinExistence type="predicted"/>
<feature type="signal peptide" evidence="4">
    <location>
        <begin position="1"/>
        <end position="23"/>
    </location>
</feature>
<feature type="region of interest" description="Disordered" evidence="3">
    <location>
        <begin position="942"/>
        <end position="963"/>
    </location>
</feature>
<evidence type="ECO:0000259" key="5">
    <source>
        <dbReference type="PROSITE" id="PS50144"/>
    </source>
</evidence>
<dbReference type="PANTHER" id="PTHR46236">
    <property type="entry name" value="TRAF-LIKE SUPERFAMILY PROTEIN"/>
    <property type="match status" value="1"/>
</dbReference>
<evidence type="ECO:0000313" key="6">
    <source>
        <dbReference type="EMBL" id="GFR42269.1"/>
    </source>
</evidence>
<dbReference type="PANTHER" id="PTHR46236:SF35">
    <property type="entry name" value="MATH DOMAIN-CONTAINING PROTEIN"/>
    <property type="match status" value="1"/>
</dbReference>
<feature type="compositionally biased region" description="Pro residues" evidence="3">
    <location>
        <begin position="523"/>
        <end position="538"/>
    </location>
</feature>
<feature type="compositionally biased region" description="Low complexity" evidence="3">
    <location>
        <begin position="1229"/>
        <end position="1246"/>
    </location>
</feature>
<dbReference type="Gene3D" id="2.60.210.10">
    <property type="entry name" value="Apoptosis, Tumor Necrosis Factor Receptor Associated Protein 2, Chain A"/>
    <property type="match status" value="1"/>
</dbReference>
<dbReference type="SUPFAM" id="SSF49599">
    <property type="entry name" value="TRAF domain-like"/>
    <property type="match status" value="1"/>
</dbReference>
<evidence type="ECO:0000256" key="4">
    <source>
        <dbReference type="SAM" id="SignalP"/>
    </source>
</evidence>
<feature type="region of interest" description="Disordered" evidence="3">
    <location>
        <begin position="329"/>
        <end position="379"/>
    </location>
</feature>
<dbReference type="InterPro" id="IPR002083">
    <property type="entry name" value="MATH/TRAF_dom"/>
</dbReference>
<dbReference type="PROSITE" id="PS50144">
    <property type="entry name" value="MATH"/>
    <property type="match status" value="1"/>
</dbReference>
<keyword evidence="7" id="KW-1185">Reference proteome</keyword>
<dbReference type="EMBL" id="BMAR01000003">
    <property type="protein sequence ID" value="GFR42269.1"/>
    <property type="molecule type" value="Genomic_DNA"/>
</dbReference>